<keyword evidence="3" id="KW-0808">Transferase</keyword>
<dbReference type="Gene3D" id="3.20.20.80">
    <property type="entry name" value="Glycosidases"/>
    <property type="match status" value="1"/>
</dbReference>
<comment type="caution">
    <text evidence="5">The sequence shown here is derived from an EMBL/GenBank/DDBJ whole genome shotgun (WGS) entry which is preliminary data.</text>
</comment>
<dbReference type="InterPro" id="IPR045857">
    <property type="entry name" value="O16G_dom_2"/>
</dbReference>
<dbReference type="EMBL" id="BSVA01000001">
    <property type="protein sequence ID" value="GMA91030.1"/>
    <property type="molecule type" value="Genomic_DNA"/>
</dbReference>
<dbReference type="Gene3D" id="3.90.400.10">
    <property type="entry name" value="Oligo-1,6-glucosidase, Domain 2"/>
    <property type="match status" value="1"/>
</dbReference>
<dbReference type="SUPFAM" id="SSF51445">
    <property type="entry name" value="(Trans)glycosidases"/>
    <property type="match status" value="1"/>
</dbReference>
<evidence type="ECO:0000256" key="2">
    <source>
        <dbReference type="ARBA" id="ARBA00022676"/>
    </source>
</evidence>
<evidence type="ECO:0000313" key="5">
    <source>
        <dbReference type="EMBL" id="GMA91030.1"/>
    </source>
</evidence>
<comment type="similarity">
    <text evidence="1">Belongs to the glycosyl hydrolase 13 family. Sucrose phosphorylase subfamily.</text>
</comment>
<sequence length="495" mass="53679">MLRPLTTRGVRLLCYADRLGGDLRHLGEVLDGPLSDLAGVHILPFYTPYDGDDAGFDPVDHTAVDPRLGDWNDLAAIAARREVTADVIVNHTSASSPEFLDWVENGDASPHAGMFLTFDRVFPDGADEAGITAFYRPRPGLPFTPYAVAGTRRLIWTTFMPSQVDLDVTHPAALAYLDRIVGALAKAGVEVVRLDAVGYAVKTPSSDSFMTDATLAFVEELTARLRAAGMRVLVEVHAHHSLQLAIAPLVDLVYDFALAPTLLHALGDGDIDPLLRWLDIRPVNAVTVLDTHDGIGIIDAGPAGDRPGLIDEGQMRAIFDRAAVATDGHSELASVVPQWATMPHQINATFPSVVADDEAYVLCRAIQVLLPGEPQVYYVGLLDGRDDRARFLATGQGREVNRHAYPPEELHDALARPVPRAILALARLRRDHPAFDGAFSFVRTGEHALRLEWATPDARLTLDADLAPGARVAVLTDERDGVVRVLRGVEELADS</sequence>
<protein>
    <submittedName>
        <fullName evidence="5">Sucrose phosphorylase</fullName>
    </submittedName>
</protein>
<dbReference type="Pfam" id="PF00128">
    <property type="entry name" value="Alpha-amylase"/>
    <property type="match status" value="1"/>
</dbReference>
<name>A0ABQ6JWA9_9MICO</name>
<accession>A0ABQ6JWA9</accession>
<evidence type="ECO:0000256" key="3">
    <source>
        <dbReference type="ARBA" id="ARBA00022679"/>
    </source>
</evidence>
<keyword evidence="2" id="KW-0328">Glycosyltransferase</keyword>
<keyword evidence="6" id="KW-1185">Reference proteome</keyword>
<dbReference type="PANTHER" id="PTHR38784">
    <property type="entry name" value="SUCROSE PHOSPHORYLASE"/>
    <property type="match status" value="1"/>
</dbReference>
<organism evidence="5 6">
    <name type="scientific">Homoserinibacter gongjuensis</name>
    <dbReference type="NCBI Taxonomy" id="1162968"/>
    <lineage>
        <taxon>Bacteria</taxon>
        <taxon>Bacillati</taxon>
        <taxon>Actinomycetota</taxon>
        <taxon>Actinomycetes</taxon>
        <taxon>Micrococcales</taxon>
        <taxon>Microbacteriaceae</taxon>
        <taxon>Homoserinibacter</taxon>
    </lineage>
</organism>
<dbReference type="SMART" id="SM00642">
    <property type="entry name" value="Aamy"/>
    <property type="match status" value="1"/>
</dbReference>
<evidence type="ECO:0000313" key="6">
    <source>
        <dbReference type="Proteomes" id="UP001157069"/>
    </source>
</evidence>
<evidence type="ECO:0000259" key="4">
    <source>
        <dbReference type="SMART" id="SM00642"/>
    </source>
</evidence>
<evidence type="ECO:0000256" key="1">
    <source>
        <dbReference type="ARBA" id="ARBA00008452"/>
    </source>
</evidence>
<dbReference type="Proteomes" id="UP001157069">
    <property type="component" value="Unassembled WGS sequence"/>
</dbReference>
<dbReference type="PANTHER" id="PTHR38784:SF1">
    <property type="entry name" value="SUCROSE PHOSPHORYLASE"/>
    <property type="match status" value="1"/>
</dbReference>
<gene>
    <name evidence="5" type="ORF">GCM10025869_15590</name>
</gene>
<dbReference type="InterPro" id="IPR006047">
    <property type="entry name" value="GH13_cat_dom"/>
</dbReference>
<dbReference type="RefSeq" id="WP_284299144.1">
    <property type="nucleotide sequence ID" value="NZ_BSVA01000001.1"/>
</dbReference>
<proteinExistence type="inferred from homology"/>
<feature type="domain" description="Glycosyl hydrolase family 13 catalytic" evidence="4">
    <location>
        <begin position="9"/>
        <end position="429"/>
    </location>
</feature>
<dbReference type="InterPro" id="IPR017853">
    <property type="entry name" value="GH"/>
</dbReference>
<reference evidence="6" key="1">
    <citation type="journal article" date="2019" name="Int. J. Syst. Evol. Microbiol.">
        <title>The Global Catalogue of Microorganisms (GCM) 10K type strain sequencing project: providing services to taxonomists for standard genome sequencing and annotation.</title>
        <authorList>
            <consortium name="The Broad Institute Genomics Platform"/>
            <consortium name="The Broad Institute Genome Sequencing Center for Infectious Disease"/>
            <person name="Wu L."/>
            <person name="Ma J."/>
        </authorList>
    </citation>
    <scope>NUCLEOTIDE SEQUENCE [LARGE SCALE GENOMIC DNA]</scope>
    <source>
        <strain evidence="6">NBRC 108755</strain>
    </source>
</reference>